<evidence type="ECO:0000256" key="1">
    <source>
        <dbReference type="SAM" id="MobiDB-lite"/>
    </source>
</evidence>
<gene>
    <name evidence="2" type="ORF">PIB30_089591</name>
</gene>
<sequence>MDPACLPTPPASLAPAEQPDEPAARGRARRAPRHRGSKFFIRSLSNQPNQCLESKLESLKAVKNENLDNCHVGDGLAGLELHAPPQKMARVESSAKGQSNT</sequence>
<proteinExistence type="predicted"/>
<protein>
    <submittedName>
        <fullName evidence="2">Uncharacterized protein</fullName>
    </submittedName>
</protein>
<keyword evidence="3" id="KW-1185">Reference proteome</keyword>
<feature type="compositionally biased region" description="Pro residues" evidence="1">
    <location>
        <begin position="1"/>
        <end position="12"/>
    </location>
</feature>
<dbReference type="Proteomes" id="UP001341840">
    <property type="component" value="Unassembled WGS sequence"/>
</dbReference>
<comment type="caution">
    <text evidence="2">The sequence shown here is derived from an EMBL/GenBank/DDBJ whole genome shotgun (WGS) entry which is preliminary data.</text>
</comment>
<feature type="region of interest" description="Disordered" evidence="1">
    <location>
        <begin position="1"/>
        <end position="43"/>
    </location>
</feature>
<dbReference type="EMBL" id="JASCZI010182926">
    <property type="protein sequence ID" value="MED6188828.1"/>
    <property type="molecule type" value="Genomic_DNA"/>
</dbReference>
<feature type="compositionally biased region" description="Basic residues" evidence="1">
    <location>
        <begin position="26"/>
        <end position="37"/>
    </location>
</feature>
<evidence type="ECO:0000313" key="2">
    <source>
        <dbReference type="EMBL" id="MED6188828.1"/>
    </source>
</evidence>
<reference evidence="2 3" key="1">
    <citation type="journal article" date="2023" name="Plants (Basel)">
        <title>Bridging the Gap: Combining Genomics and Transcriptomics Approaches to Understand Stylosanthes scabra, an Orphan Legume from the Brazilian Caatinga.</title>
        <authorList>
            <person name="Ferreira-Neto J.R.C."/>
            <person name="da Silva M.D."/>
            <person name="Binneck E."/>
            <person name="de Melo N.F."/>
            <person name="da Silva R.H."/>
            <person name="de Melo A.L.T.M."/>
            <person name="Pandolfi V."/>
            <person name="Bustamante F.O."/>
            <person name="Brasileiro-Vidal A.C."/>
            <person name="Benko-Iseppon A.M."/>
        </authorList>
    </citation>
    <scope>NUCLEOTIDE SEQUENCE [LARGE SCALE GENOMIC DNA]</scope>
    <source>
        <tissue evidence="2">Leaves</tissue>
    </source>
</reference>
<evidence type="ECO:0000313" key="3">
    <source>
        <dbReference type="Proteomes" id="UP001341840"/>
    </source>
</evidence>
<name>A0ABU6WXE6_9FABA</name>
<accession>A0ABU6WXE6</accession>
<organism evidence="2 3">
    <name type="scientific">Stylosanthes scabra</name>
    <dbReference type="NCBI Taxonomy" id="79078"/>
    <lineage>
        <taxon>Eukaryota</taxon>
        <taxon>Viridiplantae</taxon>
        <taxon>Streptophyta</taxon>
        <taxon>Embryophyta</taxon>
        <taxon>Tracheophyta</taxon>
        <taxon>Spermatophyta</taxon>
        <taxon>Magnoliopsida</taxon>
        <taxon>eudicotyledons</taxon>
        <taxon>Gunneridae</taxon>
        <taxon>Pentapetalae</taxon>
        <taxon>rosids</taxon>
        <taxon>fabids</taxon>
        <taxon>Fabales</taxon>
        <taxon>Fabaceae</taxon>
        <taxon>Papilionoideae</taxon>
        <taxon>50 kb inversion clade</taxon>
        <taxon>dalbergioids sensu lato</taxon>
        <taxon>Dalbergieae</taxon>
        <taxon>Pterocarpus clade</taxon>
        <taxon>Stylosanthes</taxon>
    </lineage>
</organism>
<feature type="region of interest" description="Disordered" evidence="1">
    <location>
        <begin position="81"/>
        <end position="101"/>
    </location>
</feature>